<dbReference type="OrthoDB" id="4965457at2"/>
<feature type="transmembrane region" description="Helical" evidence="1">
    <location>
        <begin position="84"/>
        <end position="110"/>
    </location>
</feature>
<feature type="transmembrane region" description="Helical" evidence="1">
    <location>
        <begin position="149"/>
        <end position="167"/>
    </location>
</feature>
<dbReference type="InterPro" id="IPR055648">
    <property type="entry name" value="DUF7224"/>
</dbReference>
<dbReference type="EMBL" id="MEHK01000002">
    <property type="protein sequence ID" value="OEJ22446.1"/>
    <property type="molecule type" value="Genomic_DNA"/>
</dbReference>
<sequence>MLLRTIIRSSSATWLLPLLALFVVTALGDDLTTWVTPLYWLSATGTATFAQPFIAAACAAAGAWEGARLHRGRVFDQGPVRSPLAITFPALAPVVVMGLLALLVAFATAAAAADLGFGIPDLGILAVSTAILIANTLAGAVLGRILPGVLAAPLALIVAFIANAYPASWNIRWIRHLVASSLDNCCAVDQVVDPRALWSGAVFALATSCAALVVIHFRGAMPAVAAALVLAVSGAGIAGYLARDVDYDPVVARPTSELDCDSGTPKVCLWPELKPRADMIATGARAATDRLAKAGLTIAPTLTMAAEPGPGESKLGIPTRPTPSDLAAGVVSGYLPQPPTCALNGDVYPAGAAQGPVAAWLYATATGETRVIEGRFDPRDVAFVTEKILSQPKNVQLDWYQRNTAAMANCTDKPPIALIAGNSQ</sequence>
<feature type="transmembrane region" description="Helical" evidence="1">
    <location>
        <begin position="122"/>
        <end position="142"/>
    </location>
</feature>
<gene>
    <name evidence="3" type="ORF">BGK67_33445</name>
</gene>
<dbReference type="AlphaFoldDB" id="A0A1E5P0A7"/>
<comment type="caution">
    <text evidence="3">The sequence shown here is derived from an EMBL/GenBank/DDBJ whole genome shotgun (WGS) entry which is preliminary data.</text>
</comment>
<keyword evidence="4" id="KW-1185">Reference proteome</keyword>
<feature type="transmembrane region" description="Helical" evidence="1">
    <location>
        <begin position="197"/>
        <end position="217"/>
    </location>
</feature>
<dbReference type="Proteomes" id="UP000095705">
    <property type="component" value="Unassembled WGS sequence"/>
</dbReference>
<evidence type="ECO:0000313" key="3">
    <source>
        <dbReference type="EMBL" id="OEJ22446.1"/>
    </source>
</evidence>
<feature type="domain" description="DUF7224" evidence="2">
    <location>
        <begin position="267"/>
        <end position="410"/>
    </location>
</feature>
<dbReference type="RefSeq" id="WP_069924496.1">
    <property type="nucleotide sequence ID" value="NZ_MEHK01000002.1"/>
</dbReference>
<proteinExistence type="predicted"/>
<evidence type="ECO:0000256" key="1">
    <source>
        <dbReference type="SAM" id="Phobius"/>
    </source>
</evidence>
<accession>A0A1E5P0A7</accession>
<evidence type="ECO:0000313" key="4">
    <source>
        <dbReference type="Proteomes" id="UP000095705"/>
    </source>
</evidence>
<dbReference type="STRING" id="36818.BGK67_33445"/>
<name>A0A1E5P0A7_9ACTN</name>
<keyword evidence="1" id="KW-1133">Transmembrane helix</keyword>
<dbReference type="Pfam" id="PF23866">
    <property type="entry name" value="DUF7224"/>
    <property type="match status" value="1"/>
</dbReference>
<feature type="transmembrane region" description="Helical" evidence="1">
    <location>
        <begin position="224"/>
        <end position="242"/>
    </location>
</feature>
<organism evidence="3 4">
    <name type="scientific">Streptomyces subrutilus</name>
    <dbReference type="NCBI Taxonomy" id="36818"/>
    <lineage>
        <taxon>Bacteria</taxon>
        <taxon>Bacillati</taxon>
        <taxon>Actinomycetota</taxon>
        <taxon>Actinomycetes</taxon>
        <taxon>Kitasatosporales</taxon>
        <taxon>Streptomycetaceae</taxon>
        <taxon>Streptomyces</taxon>
    </lineage>
</organism>
<keyword evidence="1" id="KW-0472">Membrane</keyword>
<feature type="transmembrane region" description="Helical" evidence="1">
    <location>
        <begin position="38"/>
        <end position="64"/>
    </location>
</feature>
<protein>
    <recommendedName>
        <fullName evidence="2">DUF7224 domain-containing protein</fullName>
    </recommendedName>
</protein>
<reference evidence="3 4" key="1">
    <citation type="submission" date="2016-08" db="EMBL/GenBank/DDBJ databases">
        <title>The complete genome of Streptomyces subrutilus 10-1-1.</title>
        <authorList>
            <person name="Chen X."/>
        </authorList>
    </citation>
    <scope>NUCLEOTIDE SEQUENCE [LARGE SCALE GENOMIC DNA]</scope>
    <source>
        <strain evidence="3 4">10-1-1</strain>
    </source>
</reference>
<evidence type="ECO:0000259" key="2">
    <source>
        <dbReference type="Pfam" id="PF23866"/>
    </source>
</evidence>
<keyword evidence="1" id="KW-0812">Transmembrane</keyword>